<dbReference type="GO" id="GO:0072344">
    <property type="term" value="P:rescue of stalled ribosome"/>
    <property type="evidence" value="ECO:0007669"/>
    <property type="project" value="UniProtKB-UniRule"/>
</dbReference>
<evidence type="ECO:0000256" key="5">
    <source>
        <dbReference type="ARBA" id="ARBA00022884"/>
    </source>
</evidence>
<dbReference type="SMART" id="SM00534">
    <property type="entry name" value="MUTSac"/>
    <property type="match status" value="1"/>
</dbReference>
<dbReference type="SUPFAM" id="SSF160443">
    <property type="entry name" value="SMR domain-like"/>
    <property type="match status" value="1"/>
</dbReference>
<name>A0A1F5URU4_FRAXR</name>
<evidence type="ECO:0000313" key="10">
    <source>
        <dbReference type="EMBL" id="OGF53849.1"/>
    </source>
</evidence>
<evidence type="ECO:0000259" key="9">
    <source>
        <dbReference type="PROSITE" id="PS50828"/>
    </source>
</evidence>
<keyword evidence="6 7" id="KW-0238">DNA-binding</keyword>
<dbReference type="Pfam" id="PF01713">
    <property type="entry name" value="Smr"/>
    <property type="match status" value="1"/>
</dbReference>
<evidence type="ECO:0000256" key="3">
    <source>
        <dbReference type="ARBA" id="ARBA00022801"/>
    </source>
</evidence>
<comment type="similarity">
    <text evidence="7">Belongs to the DNA mismatch repair MutS family. MutS2 subfamily.</text>
</comment>
<dbReference type="EC" id="3.6.4.-" evidence="7"/>
<dbReference type="InterPro" id="IPR036063">
    <property type="entry name" value="Smr_dom_sf"/>
</dbReference>
<accession>A0A1F5URU4</accession>
<dbReference type="PANTHER" id="PTHR48466">
    <property type="entry name" value="OS10G0509000 PROTEIN-RELATED"/>
    <property type="match status" value="1"/>
</dbReference>
<evidence type="ECO:0000256" key="8">
    <source>
        <dbReference type="SAM" id="Coils"/>
    </source>
</evidence>
<dbReference type="SUPFAM" id="SSF48334">
    <property type="entry name" value="DNA repair protein MutS, domain III"/>
    <property type="match status" value="1"/>
</dbReference>
<keyword evidence="4 7" id="KW-0067">ATP-binding</keyword>
<evidence type="ECO:0000313" key="11">
    <source>
        <dbReference type="Proteomes" id="UP000179157"/>
    </source>
</evidence>
<evidence type="ECO:0000256" key="1">
    <source>
        <dbReference type="ARBA" id="ARBA00022730"/>
    </source>
</evidence>
<dbReference type="FunFam" id="3.40.50.300:FF:000830">
    <property type="entry name" value="Endonuclease MutS2"/>
    <property type="match status" value="1"/>
</dbReference>
<keyword evidence="3 7" id="KW-0378">Hydrolase</keyword>
<dbReference type="HAMAP" id="MF_00092">
    <property type="entry name" value="MutS2"/>
    <property type="match status" value="1"/>
</dbReference>
<dbReference type="GO" id="GO:0006298">
    <property type="term" value="P:mismatch repair"/>
    <property type="evidence" value="ECO:0007669"/>
    <property type="project" value="InterPro"/>
</dbReference>
<dbReference type="SMART" id="SM00463">
    <property type="entry name" value="SMR"/>
    <property type="match status" value="1"/>
</dbReference>
<dbReference type="Gene3D" id="3.40.50.300">
    <property type="entry name" value="P-loop containing nucleotide triphosphate hydrolases"/>
    <property type="match status" value="1"/>
</dbReference>
<comment type="subunit">
    <text evidence="7">Homodimer. Binds to stalled ribosomes, contacting rRNA.</text>
</comment>
<dbReference type="InterPro" id="IPR036187">
    <property type="entry name" value="DNA_mismatch_repair_MutS_sf"/>
</dbReference>
<organism evidence="10 11">
    <name type="scientific">Fraserbacteria sp. (strain RBG_16_55_9)</name>
    <dbReference type="NCBI Taxonomy" id="1817864"/>
    <lineage>
        <taxon>Bacteria</taxon>
        <taxon>Candidatus Fraseribacteriota</taxon>
    </lineage>
</organism>
<dbReference type="GO" id="GO:0019843">
    <property type="term" value="F:rRNA binding"/>
    <property type="evidence" value="ECO:0007669"/>
    <property type="project" value="UniProtKB-UniRule"/>
</dbReference>
<keyword evidence="5 7" id="KW-0694">RNA-binding</keyword>
<reference evidence="10 11" key="1">
    <citation type="journal article" date="2016" name="Nat. Commun.">
        <title>Thousands of microbial genomes shed light on interconnected biogeochemical processes in an aquifer system.</title>
        <authorList>
            <person name="Anantharaman K."/>
            <person name="Brown C.T."/>
            <person name="Hug L.A."/>
            <person name="Sharon I."/>
            <person name="Castelle C.J."/>
            <person name="Probst A.J."/>
            <person name="Thomas B.C."/>
            <person name="Singh A."/>
            <person name="Wilkins M.J."/>
            <person name="Karaoz U."/>
            <person name="Brodie E.L."/>
            <person name="Williams K.H."/>
            <person name="Hubbard S.S."/>
            <person name="Banfield J.F."/>
        </authorList>
    </citation>
    <scope>NUCLEOTIDE SEQUENCE [LARGE SCALE GENOMIC DNA]</scope>
    <source>
        <strain evidence="11">RBG_16_55_9</strain>
    </source>
</reference>
<dbReference type="GO" id="GO:0140664">
    <property type="term" value="F:ATP-dependent DNA damage sensor activity"/>
    <property type="evidence" value="ECO:0007669"/>
    <property type="project" value="InterPro"/>
</dbReference>
<comment type="function">
    <text evidence="7">Endonuclease that is involved in the suppression of homologous recombination and thus may have a key role in the control of bacterial genetic diversity.</text>
</comment>
<dbReference type="PANTHER" id="PTHR48466:SF2">
    <property type="entry name" value="OS10G0509000 PROTEIN"/>
    <property type="match status" value="1"/>
</dbReference>
<dbReference type="InterPro" id="IPR007696">
    <property type="entry name" value="DNA_mismatch_repair_MutS_core"/>
</dbReference>
<dbReference type="PIRSF" id="PIRSF005814">
    <property type="entry name" value="MutS_YshD"/>
    <property type="match status" value="1"/>
</dbReference>
<evidence type="ECO:0000256" key="2">
    <source>
        <dbReference type="ARBA" id="ARBA00022741"/>
    </source>
</evidence>
<sequence length="808" mass="90918">MNGNRFGIENSILMPYAAERMNASAIANERTLRDLEFERVKSEIKRLAASPLGAFAIDALSPALDLGAIQRELDRVEEMRRAVLELDLLPGPMDDLEPLLTRARETTSLGGEDFLVILRTLENGRRLREAILSLEGVYPQLQEIAERIQVFRELEGAIRRSFDEEGELREDATPHLRQLYRRQHAVEEQVEARLKAFLNSPEYSSVIRENIITRRSSRLVIPIKSHFKHDVDCVVHDTSDSGQTLYIEPRSIVEANNEIRELDGEIRDEKIRILRELTGKVKQESRAIHETLIALRTLDGLYARAQYALKLRCCVPKLNTEGRIRLRNARHPLLDPQIVVPIDLAFGGSTLGVLITGPNTGGKTVTLKTVGLLTLMAQAGIPIPADPESELSTFEVIRSDIGDEQSIQQNLSTFSSHMKNIVGILKEVHARSLVLIDELGAGTDPQEGAALGIAILTALLWVQARLIVTTHFSALKHFAYQHEQLKTCSVEFDVKTLKPTYRLFEGVGASNAFIIAEHLGLPSEIVRDAMGFLSEGAVKAEEIIRLLETERVALSEERAHLTHEIEAAQAERRQFEERLHELELGKEEFLRAELRDLEKKLRETRLQLEQALHQARQTQRTEEKIKEELKRIEESKEELVAVAERVAEHPPQPLTFDSLVKGMRVRVEPLKQVGIVREITSETRIEVDISGLRVHARLSDLSSAPPEELSKRGQARADVMSHEISLDSPGLELHVRGLTVSEALREVDLYLDRLVLSDVRKAYIVHGKGTGTLRRVIRDYLNKDPRVERISAAPTQQGGEGITVVELK</sequence>
<dbReference type="GO" id="GO:0016887">
    <property type="term" value="F:ATP hydrolysis activity"/>
    <property type="evidence" value="ECO:0007669"/>
    <property type="project" value="InterPro"/>
</dbReference>
<proteinExistence type="inferred from homology"/>
<keyword evidence="7" id="KW-0255">Endonuclease</keyword>
<dbReference type="GO" id="GO:0043023">
    <property type="term" value="F:ribosomal large subunit binding"/>
    <property type="evidence" value="ECO:0007669"/>
    <property type="project" value="UniProtKB-UniRule"/>
</dbReference>
<keyword evidence="2 7" id="KW-0547">Nucleotide-binding</keyword>
<dbReference type="GO" id="GO:0045910">
    <property type="term" value="P:negative regulation of DNA recombination"/>
    <property type="evidence" value="ECO:0007669"/>
    <property type="project" value="InterPro"/>
</dbReference>
<evidence type="ECO:0000256" key="7">
    <source>
        <dbReference type="HAMAP-Rule" id="MF_00092"/>
    </source>
</evidence>
<feature type="domain" description="Smr" evidence="9">
    <location>
        <begin position="733"/>
        <end position="808"/>
    </location>
</feature>
<dbReference type="STRING" id="1817864.A2Z21_10400"/>
<dbReference type="NCBIfam" id="TIGR01069">
    <property type="entry name" value="mutS2"/>
    <property type="match status" value="1"/>
</dbReference>
<dbReference type="Pfam" id="PF00488">
    <property type="entry name" value="MutS_V"/>
    <property type="match status" value="1"/>
</dbReference>
<comment type="function">
    <text evidence="7">Acts as a ribosome collision sensor, splitting the ribosome into its 2 subunits. Detects stalled/collided 70S ribosomes which it binds and splits by an ATP-hydrolysis driven conformational change. Acts upstream of the ribosome quality control system (RQC), a ribosome-associated complex that mediates the extraction of incompletely synthesized nascent chains from stalled ribosomes and their subsequent degradation. Probably generates substrates for RQC.</text>
</comment>
<keyword evidence="8" id="KW-0175">Coiled coil</keyword>
<evidence type="ECO:0000256" key="6">
    <source>
        <dbReference type="ARBA" id="ARBA00023125"/>
    </source>
</evidence>
<dbReference type="InterPro" id="IPR002625">
    <property type="entry name" value="Smr_dom"/>
</dbReference>
<dbReference type="InterPro" id="IPR000432">
    <property type="entry name" value="DNA_mismatch_repair_MutS_C"/>
</dbReference>
<evidence type="ECO:0000256" key="4">
    <source>
        <dbReference type="ARBA" id="ARBA00022840"/>
    </source>
</evidence>
<dbReference type="InterPro" id="IPR005747">
    <property type="entry name" value="MutS2"/>
</dbReference>
<comment type="caution">
    <text evidence="10">The sequence shown here is derived from an EMBL/GenBank/DDBJ whole genome shotgun (WGS) entry which is preliminary data.</text>
</comment>
<dbReference type="Proteomes" id="UP000179157">
    <property type="component" value="Unassembled WGS sequence"/>
</dbReference>
<feature type="binding site" evidence="7">
    <location>
        <begin position="357"/>
        <end position="364"/>
    </location>
    <ligand>
        <name>ATP</name>
        <dbReference type="ChEBI" id="CHEBI:30616"/>
    </ligand>
</feature>
<gene>
    <name evidence="7" type="primary">mutS2</name>
    <name evidence="7" type="synonym">rqcU</name>
    <name evidence="10" type="ORF">A2Z21_10400</name>
</gene>
<dbReference type="InterPro" id="IPR027417">
    <property type="entry name" value="P-loop_NTPase"/>
</dbReference>
<dbReference type="GO" id="GO:0005524">
    <property type="term" value="F:ATP binding"/>
    <property type="evidence" value="ECO:0007669"/>
    <property type="project" value="UniProtKB-UniRule"/>
</dbReference>
<dbReference type="SUPFAM" id="SSF52540">
    <property type="entry name" value="P-loop containing nucleoside triphosphate hydrolases"/>
    <property type="match status" value="1"/>
</dbReference>
<dbReference type="Gene3D" id="3.30.1370.110">
    <property type="match status" value="1"/>
</dbReference>
<dbReference type="PROSITE" id="PS50828">
    <property type="entry name" value="SMR"/>
    <property type="match status" value="1"/>
</dbReference>
<dbReference type="GO" id="GO:0030983">
    <property type="term" value="F:mismatched DNA binding"/>
    <property type="evidence" value="ECO:0007669"/>
    <property type="project" value="InterPro"/>
</dbReference>
<dbReference type="PROSITE" id="PS00486">
    <property type="entry name" value="DNA_MISMATCH_REPAIR_2"/>
    <property type="match status" value="1"/>
</dbReference>
<protein>
    <recommendedName>
        <fullName evidence="7">Endonuclease MutS2</fullName>
        <ecNumber evidence="7">3.1.-.-</ecNumber>
    </recommendedName>
    <alternativeName>
        <fullName evidence="7">Ribosome-associated protein quality control-upstream factor</fullName>
        <shortName evidence="7">RQC-upstream factor</shortName>
        <shortName evidence="7">RqcU</shortName>
        <ecNumber evidence="7">3.6.4.-</ecNumber>
    </alternativeName>
</protein>
<keyword evidence="7" id="KW-0540">Nuclease</keyword>
<dbReference type="EC" id="3.1.-.-" evidence="7"/>
<dbReference type="EMBL" id="MFGX01000094">
    <property type="protein sequence ID" value="OGF53849.1"/>
    <property type="molecule type" value="Genomic_DNA"/>
</dbReference>
<feature type="coiled-coil region" evidence="8">
    <location>
        <begin position="537"/>
        <end position="645"/>
    </location>
</feature>
<dbReference type="GO" id="GO:0004519">
    <property type="term" value="F:endonuclease activity"/>
    <property type="evidence" value="ECO:0007669"/>
    <property type="project" value="UniProtKB-UniRule"/>
</dbReference>
<dbReference type="InterPro" id="IPR045076">
    <property type="entry name" value="MutS"/>
</dbReference>
<keyword evidence="1 7" id="KW-0699">rRNA-binding</keyword>
<dbReference type="AlphaFoldDB" id="A0A1F5URU4"/>
<dbReference type="SMART" id="SM00533">
    <property type="entry name" value="MUTSd"/>
    <property type="match status" value="1"/>
</dbReference>